<evidence type="ECO:0000313" key="1">
    <source>
        <dbReference type="EMBL" id="KAK6333804.1"/>
    </source>
</evidence>
<name>A0AAV9U2A0_9PEZI</name>
<accession>A0AAV9U2A0</accession>
<proteinExistence type="predicted"/>
<comment type="caution">
    <text evidence="1">The sequence shown here is derived from an EMBL/GenBank/DDBJ whole genome shotgun (WGS) entry which is preliminary data.</text>
</comment>
<dbReference type="Proteomes" id="UP001373714">
    <property type="component" value="Unassembled WGS sequence"/>
</dbReference>
<reference evidence="1 2" key="1">
    <citation type="submission" date="2019-10" db="EMBL/GenBank/DDBJ databases">
        <authorList>
            <person name="Palmer J.M."/>
        </authorList>
    </citation>
    <scope>NUCLEOTIDE SEQUENCE [LARGE SCALE GENOMIC DNA]</scope>
    <source>
        <strain evidence="1 2">TWF730</strain>
    </source>
</reference>
<sequence>MANKEINLPDKACGPVPLSVRENIVKDDRKTNQCHLAMVPNEINAEVLSLLPFVDQLHFVEAYPKSRAILSFQSFENKRYTWKFEFVERELTFSRWLSGKAKSKIGKHILFAVEDGYIECRATSGVLNTCTLKQGPSDYFINARSSADISPCLEDKLYGSVPPPNHQHEYVPPHYERSAVLQFGVHIFDEIGNTVTIFHINANDVLKLPSEDAARNTTFKDFLDGIARTVEGYLGQELRKRAHYGRKFEFQVFPQDYHNNPETLRVEVHPDLDEIWPFPKDGGPSRAVPALVETDSDPVFRRTPRPYRYYFDDSHWGGIDRFPRGRNLKDLYEDPYPYW</sequence>
<evidence type="ECO:0000313" key="2">
    <source>
        <dbReference type="Proteomes" id="UP001373714"/>
    </source>
</evidence>
<dbReference type="EMBL" id="JAVHNS010000016">
    <property type="protein sequence ID" value="KAK6333804.1"/>
    <property type="molecule type" value="Genomic_DNA"/>
</dbReference>
<keyword evidence="2" id="KW-1185">Reference proteome</keyword>
<organism evidence="1 2">
    <name type="scientific">Orbilia blumenaviensis</name>
    <dbReference type="NCBI Taxonomy" id="1796055"/>
    <lineage>
        <taxon>Eukaryota</taxon>
        <taxon>Fungi</taxon>
        <taxon>Dikarya</taxon>
        <taxon>Ascomycota</taxon>
        <taxon>Pezizomycotina</taxon>
        <taxon>Orbiliomycetes</taxon>
        <taxon>Orbiliales</taxon>
        <taxon>Orbiliaceae</taxon>
        <taxon>Orbilia</taxon>
    </lineage>
</organism>
<gene>
    <name evidence="1" type="ORF">TWF730_003987</name>
</gene>
<evidence type="ECO:0008006" key="3">
    <source>
        <dbReference type="Google" id="ProtNLM"/>
    </source>
</evidence>
<dbReference type="AlphaFoldDB" id="A0AAV9U2A0"/>
<protein>
    <recommendedName>
        <fullName evidence="3">F-box domain-containing protein</fullName>
    </recommendedName>
</protein>